<reference evidence="2" key="1">
    <citation type="submission" date="2017-04" db="EMBL/GenBank/DDBJ databases">
        <authorList>
            <person name="Varghese N."/>
            <person name="Submissions S."/>
        </authorList>
    </citation>
    <scope>NUCLEOTIDE SEQUENCE [LARGE SCALE GENOMIC DNA]</scope>
    <source>
        <strain evidence="2">DSM 12126</strain>
    </source>
</reference>
<dbReference type="RefSeq" id="WP_084239014.1">
    <property type="nucleotide sequence ID" value="NZ_FWXT01000001.1"/>
</dbReference>
<protein>
    <submittedName>
        <fullName evidence="1">Uncharacterized protein</fullName>
    </submittedName>
</protein>
<dbReference type="Proteomes" id="UP000192756">
    <property type="component" value="Unassembled WGS sequence"/>
</dbReference>
<proteinExistence type="predicted"/>
<dbReference type="AlphaFoldDB" id="A0A1W2BP37"/>
<evidence type="ECO:0000313" key="1">
    <source>
        <dbReference type="EMBL" id="SMC74616.1"/>
    </source>
</evidence>
<accession>A0A1W2BP37</accession>
<evidence type="ECO:0000313" key="2">
    <source>
        <dbReference type="Proteomes" id="UP000192756"/>
    </source>
</evidence>
<sequence>MCKPTVISKKGDVSVTQCLNCKMINIWNKSTLISFSFEQFHAFIRATENLKFDDYLEHAPDGTEVVILATPYPDISMVFTRAEWYEFFQALYEAQFMQQVYQLVHN</sequence>
<dbReference type="OrthoDB" id="981414at2"/>
<dbReference type="EMBL" id="FWXT01000001">
    <property type="protein sequence ID" value="SMC74616.1"/>
    <property type="molecule type" value="Genomic_DNA"/>
</dbReference>
<keyword evidence="2" id="KW-1185">Reference proteome</keyword>
<organism evidence="1 2">
    <name type="scientific">Pedobacter africanus</name>
    <dbReference type="NCBI Taxonomy" id="151894"/>
    <lineage>
        <taxon>Bacteria</taxon>
        <taxon>Pseudomonadati</taxon>
        <taxon>Bacteroidota</taxon>
        <taxon>Sphingobacteriia</taxon>
        <taxon>Sphingobacteriales</taxon>
        <taxon>Sphingobacteriaceae</taxon>
        <taxon>Pedobacter</taxon>
    </lineage>
</organism>
<name>A0A1W2BP37_9SPHI</name>
<dbReference type="STRING" id="151894.SAMN04488524_2522"/>
<gene>
    <name evidence="1" type="ORF">SAMN04488524_2522</name>
</gene>